<keyword evidence="2" id="KW-0853">WD repeat</keyword>
<dbReference type="Pfam" id="PF08662">
    <property type="entry name" value="eIF2A"/>
    <property type="match status" value="1"/>
</dbReference>
<dbReference type="GO" id="GO:0043022">
    <property type="term" value="F:ribosome binding"/>
    <property type="evidence" value="ECO:0007669"/>
    <property type="project" value="TreeGrafter"/>
</dbReference>
<feature type="region of interest" description="Disordered" evidence="5">
    <location>
        <begin position="640"/>
        <end position="684"/>
    </location>
</feature>
<feature type="compositionally biased region" description="Basic and acidic residues" evidence="5">
    <location>
        <begin position="773"/>
        <end position="787"/>
    </location>
</feature>
<dbReference type="InterPro" id="IPR036020">
    <property type="entry name" value="WW_dom_sf"/>
</dbReference>
<feature type="region of interest" description="Disordered" evidence="5">
    <location>
        <begin position="768"/>
        <end position="811"/>
    </location>
</feature>
<dbReference type="AlphaFoldDB" id="A0A813DSV1"/>
<feature type="region of interest" description="Disordered" evidence="5">
    <location>
        <begin position="710"/>
        <end position="752"/>
    </location>
</feature>
<dbReference type="InterPro" id="IPR001202">
    <property type="entry name" value="WW_dom"/>
</dbReference>
<feature type="compositionally biased region" description="Polar residues" evidence="5">
    <location>
        <begin position="659"/>
        <end position="669"/>
    </location>
</feature>
<evidence type="ECO:0000256" key="1">
    <source>
        <dbReference type="ARBA" id="ARBA00022540"/>
    </source>
</evidence>
<name>A0A813DSV1_POLGL</name>
<dbReference type="SUPFAM" id="SSF51045">
    <property type="entry name" value="WW domain"/>
    <property type="match status" value="1"/>
</dbReference>
<dbReference type="CDD" id="cd00201">
    <property type="entry name" value="WW"/>
    <property type="match status" value="1"/>
</dbReference>
<gene>
    <name evidence="7" type="ORF">PGLA1383_LOCUS7509</name>
</gene>
<dbReference type="PANTHER" id="PTHR13227:SF0">
    <property type="entry name" value="EUKARYOTIC TRANSLATION INITIATION FACTOR 2A"/>
    <property type="match status" value="1"/>
</dbReference>
<organism evidence="7 8">
    <name type="scientific">Polarella glacialis</name>
    <name type="common">Dinoflagellate</name>
    <dbReference type="NCBI Taxonomy" id="89957"/>
    <lineage>
        <taxon>Eukaryota</taxon>
        <taxon>Sar</taxon>
        <taxon>Alveolata</taxon>
        <taxon>Dinophyceae</taxon>
        <taxon>Suessiales</taxon>
        <taxon>Suessiaceae</taxon>
        <taxon>Polarella</taxon>
    </lineage>
</organism>
<feature type="domain" description="WW" evidence="6">
    <location>
        <begin position="4"/>
        <end position="38"/>
    </location>
</feature>
<evidence type="ECO:0000259" key="6">
    <source>
        <dbReference type="PROSITE" id="PS50020"/>
    </source>
</evidence>
<evidence type="ECO:0000256" key="5">
    <source>
        <dbReference type="SAM" id="MobiDB-lite"/>
    </source>
</evidence>
<reference evidence="7" key="1">
    <citation type="submission" date="2021-02" db="EMBL/GenBank/DDBJ databases">
        <authorList>
            <person name="Dougan E. K."/>
            <person name="Rhodes N."/>
            <person name="Thang M."/>
            <person name="Chan C."/>
        </authorList>
    </citation>
    <scope>NUCLEOTIDE SEQUENCE</scope>
</reference>
<dbReference type="SUPFAM" id="SSF82171">
    <property type="entry name" value="DPP6 N-terminal domain-like"/>
    <property type="match status" value="1"/>
</dbReference>
<dbReference type="GO" id="GO:0003743">
    <property type="term" value="F:translation initiation factor activity"/>
    <property type="evidence" value="ECO:0007669"/>
    <property type="project" value="UniProtKB-KW"/>
</dbReference>
<evidence type="ECO:0000256" key="3">
    <source>
        <dbReference type="ARBA" id="ARBA00022737"/>
    </source>
</evidence>
<evidence type="ECO:0000313" key="7">
    <source>
        <dbReference type="EMBL" id="CAE8588722.1"/>
    </source>
</evidence>
<evidence type="ECO:0000256" key="2">
    <source>
        <dbReference type="ARBA" id="ARBA00022574"/>
    </source>
</evidence>
<dbReference type="InterPro" id="IPR013979">
    <property type="entry name" value="TIF_beta_prop-like"/>
</dbReference>
<dbReference type="Gene3D" id="2.20.70.10">
    <property type="match status" value="1"/>
</dbReference>
<dbReference type="GO" id="GO:0022627">
    <property type="term" value="C:cytosolic small ribosomal subunit"/>
    <property type="evidence" value="ECO:0007669"/>
    <property type="project" value="TreeGrafter"/>
</dbReference>
<sequence>MDPRFLPADWEQRVDAQSGKVYFQFHKTRQTCFVDPRSCPVGWETPCLTADLARAFAAVPPAKMRLSRDGEIYFAYLPAMRTTFVDPRGLPDGVDAALDDKSRSDAHQVETSAVDTMVEGVGTTSMLGVDLGRLRADRPVVFNELGHRSGDLLVRQLVWMRPAQLLPVSFIGFRAEKGCSIAGTSDIMTVTTTGGWPDKGTLLFAISGNAWPRTMDFYAVTRQGVKVYTFEPGAEGSQGQVPQEPSFTFPAVNTADACEWSSDGTLLGLVAPKSGGVAVYNAAAGYTQLCEVAPLIGGPVRNFYFSPLANHIVTHERHVKDAGNNVGVWCAKTGVLRFSFTLKKLTDMTWPPLQWTALETHCCRMVADGVQIMPGSCDRDEAEITRINAPGIMAFQVAPKGTGTGPTHVAICIAENKGQPARCQVFSLDDPSKQTATKNFFKAQTVEMQWNNIGSALLVKTSMEVDDTGKSYYGGSNLYFLRADGTEACIVADADGGAIHDVQWNPTQDEFVLLHGPLPCPATLHEGKKGTKRMDFGSGHRNNIRWNNFGRFFVLGGYGQLLGDTDFWDKPGKRLMGSTRMECCVVCGWAPDGRHFLTATTAPRMRVDNKIQIFDYVGSHFGSIAFEELMLAGWRPRPRGAFQDRPSSPGRQKVESKDTQASAKPQPSKQAYRPPGARGGGGLSELLRKELGSTSADTVTTATKVAFGGGLSQAMPRLPPGAAPQDHLQASDASGSSRNARKKKAKEAAQAAADAEVQEKLVAALSPAAASRAAEKPKFEPPSRSDETAAVAPTPEGGGDVSEPEKKARALRKKLRDIEKLKDKAKEGPLDPLQKEKIKGEAELIRQIRELGFVQELRRAAAEAAAPDEFGQPPRAVRWKRFCPEGHYSSKSLVPKSCAASSCASKASKGSISICRPSARETSPAHDVALRDVELVSAGKDSKTCEITGATKGRSGCGQHAPLEHDSRSFSSTGFRPIGFQKRLGASRVPPQLLSWEQWPSQRSLFIVARRNPPPLCFLAVGGSLRRGRLRDEKSQAKQRTQVRSARRLALAGARGQLVSGARAPAAVALQLRQLHQSPARQHQAVNPGWPVMYSIVYDKPGWDPEMELEYDVMPRDEFGVPAHIPPEVSTMIRHTYYIPPQYYPFLKKLGDDTPELKPYMDKLMNGEMTFDDYE</sequence>
<dbReference type="GO" id="GO:0000049">
    <property type="term" value="F:tRNA binding"/>
    <property type="evidence" value="ECO:0007669"/>
    <property type="project" value="TreeGrafter"/>
</dbReference>
<keyword evidence="3" id="KW-0677">Repeat</keyword>
<keyword evidence="4" id="KW-0648">Protein biosynthesis</keyword>
<dbReference type="GO" id="GO:0003729">
    <property type="term" value="F:mRNA binding"/>
    <property type="evidence" value="ECO:0007669"/>
    <property type="project" value="TreeGrafter"/>
</dbReference>
<comment type="caution">
    <text evidence="7">The sequence shown here is derived from an EMBL/GenBank/DDBJ whole genome shotgun (WGS) entry which is preliminary data.</text>
</comment>
<proteinExistence type="predicted"/>
<dbReference type="OrthoDB" id="2194683at2759"/>
<feature type="non-terminal residue" evidence="7">
    <location>
        <position position="1175"/>
    </location>
</feature>
<dbReference type="SMART" id="SM00456">
    <property type="entry name" value="WW"/>
    <property type="match status" value="1"/>
</dbReference>
<keyword evidence="8" id="KW-1185">Reference proteome</keyword>
<dbReference type="PROSITE" id="PS01159">
    <property type="entry name" value="WW_DOMAIN_1"/>
    <property type="match status" value="1"/>
</dbReference>
<dbReference type="PANTHER" id="PTHR13227">
    <property type="entry name" value="EUKARYOTIC TRANSLATION INITIATION FACTOR 2A"/>
    <property type="match status" value="1"/>
</dbReference>
<keyword evidence="1" id="KW-0396">Initiation factor</keyword>
<evidence type="ECO:0000313" key="8">
    <source>
        <dbReference type="Proteomes" id="UP000654075"/>
    </source>
</evidence>
<dbReference type="EMBL" id="CAJNNV010003272">
    <property type="protein sequence ID" value="CAE8588722.1"/>
    <property type="molecule type" value="Genomic_DNA"/>
</dbReference>
<evidence type="ECO:0000256" key="4">
    <source>
        <dbReference type="ARBA" id="ARBA00022917"/>
    </source>
</evidence>
<dbReference type="PROSITE" id="PS50020">
    <property type="entry name" value="WW_DOMAIN_2"/>
    <property type="match status" value="1"/>
</dbReference>
<dbReference type="InterPro" id="IPR011387">
    <property type="entry name" value="TIF2A"/>
</dbReference>
<protein>
    <recommendedName>
        <fullName evidence="6">WW domain-containing protein</fullName>
    </recommendedName>
</protein>
<accession>A0A813DSV1</accession>
<dbReference type="Proteomes" id="UP000654075">
    <property type="component" value="Unassembled WGS sequence"/>
</dbReference>